<keyword evidence="3" id="KW-1185">Reference proteome</keyword>
<evidence type="ECO:0000256" key="1">
    <source>
        <dbReference type="SAM" id="SignalP"/>
    </source>
</evidence>
<gene>
    <name evidence="2" type="ORF">K1X11_005255</name>
</gene>
<evidence type="ECO:0008006" key="4">
    <source>
        <dbReference type="Google" id="ProtNLM"/>
    </source>
</evidence>
<dbReference type="Proteomes" id="UP000738431">
    <property type="component" value="Chromosome"/>
</dbReference>
<proteinExistence type="predicted"/>
<name>A0ABZ1CBK2_9BACT</name>
<reference evidence="2 3" key="2">
    <citation type="submission" date="2023-12" db="EMBL/GenBank/DDBJ databases">
        <title>Description of an unclassified Opitutus bacterium of Verrucomicrobiota.</title>
        <authorList>
            <person name="Zhang D.-F."/>
        </authorList>
    </citation>
    <scope>NUCLEOTIDE SEQUENCE [LARGE SCALE GENOMIC DNA]</scope>
    <source>
        <strain evidence="2 3">WL0086</strain>
    </source>
</reference>
<sequence length="243" mass="26670">MQVRFSTVLIGLLVLAGAQTAKANANVAADIARIHVEAIGGVDRINRLESLRAGGETVASGQEMDFQMWARRPNAVRIEVEAQGLYMVQGWSGEGEPWIQAGAEGERRAMPPALASAFKLESEFDDPLVNPEERGYVLDYAGEDEVGERPVVKLIATRSASDQSVLYIAADTYFIVRQDRVQLRPDGSKSETQTFYGDFRPVQGVILPHKVVVWAGEELVSETMMNWMEGNPPLEKGMFAAEG</sequence>
<organism evidence="2 3">
    <name type="scientific">Actomonas aquatica</name>
    <dbReference type="NCBI Taxonomy" id="2866162"/>
    <lineage>
        <taxon>Bacteria</taxon>
        <taxon>Pseudomonadati</taxon>
        <taxon>Verrucomicrobiota</taxon>
        <taxon>Opitutia</taxon>
        <taxon>Opitutales</taxon>
        <taxon>Opitutaceae</taxon>
        <taxon>Actomonas</taxon>
    </lineage>
</organism>
<keyword evidence="1" id="KW-0732">Signal</keyword>
<dbReference type="EMBL" id="CP139781">
    <property type="protein sequence ID" value="WRQ88802.1"/>
    <property type="molecule type" value="Genomic_DNA"/>
</dbReference>
<dbReference type="RefSeq" id="WP_221031899.1">
    <property type="nucleotide sequence ID" value="NZ_CP139781.1"/>
</dbReference>
<evidence type="ECO:0000313" key="3">
    <source>
        <dbReference type="Proteomes" id="UP000738431"/>
    </source>
</evidence>
<accession>A0ABZ1CBK2</accession>
<protein>
    <recommendedName>
        <fullName evidence="4">MucB/RseB N-terminal domain-containing protein</fullName>
    </recommendedName>
</protein>
<evidence type="ECO:0000313" key="2">
    <source>
        <dbReference type="EMBL" id="WRQ88802.1"/>
    </source>
</evidence>
<feature type="signal peptide" evidence="1">
    <location>
        <begin position="1"/>
        <end position="23"/>
    </location>
</feature>
<feature type="chain" id="PRO_5045938217" description="MucB/RseB N-terminal domain-containing protein" evidence="1">
    <location>
        <begin position="24"/>
        <end position="243"/>
    </location>
</feature>
<reference evidence="2 3" key="1">
    <citation type="submission" date="2021-08" db="EMBL/GenBank/DDBJ databases">
        <authorList>
            <person name="Zhang D."/>
            <person name="Zhang A."/>
            <person name="Wang L."/>
        </authorList>
    </citation>
    <scope>NUCLEOTIDE SEQUENCE [LARGE SCALE GENOMIC DNA]</scope>
    <source>
        <strain evidence="2 3">WL0086</strain>
    </source>
</reference>